<sequence>MRNADRGAYATRRRQWSIVVALVLVAHGLVLVPVPWPARQASLLLPRPGERDQRAMQWVAVLPQARLPTPAAAAKPAASSRKPQALSAPRPERASAVVNRAAPAGQPGREPVAAMALPPGAGTPLRSSSAVSVPMLPLAPTRSADPASATGVARDNIARSRQRGEAVFERAASDAVASPAQRLAAGMAAAAQGEALVESQVGTNRTARVRGAAGTYCLRMKDPSLKVDPFRQELALPANCPP</sequence>
<dbReference type="RefSeq" id="WP_150993115.1">
    <property type="nucleotide sequence ID" value="NZ_CP062803.1"/>
</dbReference>
<evidence type="ECO:0000256" key="2">
    <source>
        <dbReference type="SAM" id="Phobius"/>
    </source>
</evidence>
<dbReference type="Proteomes" id="UP000397656">
    <property type="component" value="Chromosome 1"/>
</dbReference>
<keyword evidence="2" id="KW-0472">Membrane</keyword>
<dbReference type="GeneID" id="98401632"/>
<dbReference type="EMBL" id="CP062803">
    <property type="protein sequence ID" value="QOT74977.1"/>
    <property type="molecule type" value="Genomic_DNA"/>
</dbReference>
<reference evidence="3 4" key="1">
    <citation type="submission" date="2020-10" db="EMBL/GenBank/DDBJ databases">
        <title>Complete genome sequence of Cupriavidus basilensis CCUG 49340T.</title>
        <authorList>
            <person name="Salva-Serra F."/>
            <person name="Donoso R.A."/>
            <person name="Cho K.H."/>
            <person name="Yoo J.A."/>
            <person name="Lee K."/>
            <person name="Yoon S.-H."/>
            <person name="Perez-Pantoja D."/>
            <person name="Moore E.R.B."/>
        </authorList>
    </citation>
    <scope>NUCLEOTIDE SEQUENCE [LARGE SCALE GENOMIC DNA]</scope>
    <source>
        <strain evidence="4">CCUG 49340</strain>
    </source>
</reference>
<organism evidence="3 4">
    <name type="scientific">Cupriavidus basilensis</name>
    <dbReference type="NCBI Taxonomy" id="68895"/>
    <lineage>
        <taxon>Bacteria</taxon>
        <taxon>Pseudomonadati</taxon>
        <taxon>Pseudomonadota</taxon>
        <taxon>Betaproteobacteria</taxon>
        <taxon>Burkholderiales</taxon>
        <taxon>Burkholderiaceae</taxon>
        <taxon>Cupriavidus</taxon>
    </lineage>
</organism>
<gene>
    <name evidence="3" type="ORF">F7R26_012010</name>
</gene>
<keyword evidence="2" id="KW-1133">Transmembrane helix</keyword>
<proteinExistence type="predicted"/>
<protein>
    <submittedName>
        <fullName evidence="3">Uncharacterized protein</fullName>
    </submittedName>
</protein>
<feature type="region of interest" description="Disordered" evidence="1">
    <location>
        <begin position="70"/>
        <end position="113"/>
    </location>
</feature>
<accession>A0A643FIX1</accession>
<keyword evidence="2" id="KW-0812">Transmembrane</keyword>
<feature type="compositionally biased region" description="Low complexity" evidence="1">
    <location>
        <begin position="70"/>
        <end position="85"/>
    </location>
</feature>
<name>A0A643FIX1_9BURK</name>
<evidence type="ECO:0000256" key="1">
    <source>
        <dbReference type="SAM" id="MobiDB-lite"/>
    </source>
</evidence>
<dbReference type="AlphaFoldDB" id="A0A643FIX1"/>
<feature type="transmembrane region" description="Helical" evidence="2">
    <location>
        <begin position="16"/>
        <end position="36"/>
    </location>
</feature>
<evidence type="ECO:0000313" key="4">
    <source>
        <dbReference type="Proteomes" id="UP000397656"/>
    </source>
</evidence>
<evidence type="ECO:0000313" key="3">
    <source>
        <dbReference type="EMBL" id="QOT74977.1"/>
    </source>
</evidence>